<dbReference type="AlphaFoldDB" id="T1D4U2"/>
<accession>T1D4U2</accession>
<feature type="non-terminal residue" evidence="1">
    <location>
        <position position="45"/>
    </location>
</feature>
<reference evidence="1" key="1">
    <citation type="submission" date="2013-08" db="EMBL/GenBank/DDBJ databases">
        <authorList>
            <person name="Mendez C."/>
            <person name="Richter M."/>
            <person name="Ferrer M."/>
            <person name="Sanchez J."/>
        </authorList>
    </citation>
    <scope>NUCLEOTIDE SEQUENCE</scope>
</reference>
<evidence type="ECO:0008006" key="2">
    <source>
        <dbReference type="Google" id="ProtNLM"/>
    </source>
</evidence>
<organism evidence="1">
    <name type="scientific">mine drainage metagenome</name>
    <dbReference type="NCBI Taxonomy" id="410659"/>
    <lineage>
        <taxon>unclassified sequences</taxon>
        <taxon>metagenomes</taxon>
        <taxon>ecological metagenomes</taxon>
    </lineage>
</organism>
<proteinExistence type="predicted"/>
<evidence type="ECO:0000313" key="1">
    <source>
        <dbReference type="EMBL" id="EQD77340.1"/>
    </source>
</evidence>
<comment type="caution">
    <text evidence="1">The sequence shown here is derived from an EMBL/GenBank/DDBJ whole genome shotgun (WGS) entry which is preliminary data.</text>
</comment>
<gene>
    <name evidence="1" type="ORF">B1A_03008</name>
</gene>
<dbReference type="EMBL" id="AUZX01002214">
    <property type="protein sequence ID" value="EQD77340.1"/>
    <property type="molecule type" value="Genomic_DNA"/>
</dbReference>
<sequence>MFNPQLTPEGHLKHLLTIEGLPPAILFQILDRATEFEAVARQEVK</sequence>
<protein>
    <recommendedName>
        <fullName evidence="2">Aspartate carbamoyltransferase</fullName>
    </recommendedName>
</protein>
<reference evidence="1" key="2">
    <citation type="journal article" date="2014" name="ISME J.">
        <title>Microbial stratification in low pH oxic and suboxic macroscopic growths along an acid mine drainage.</title>
        <authorList>
            <person name="Mendez-Garcia C."/>
            <person name="Mesa V."/>
            <person name="Sprenger R.R."/>
            <person name="Richter M."/>
            <person name="Diez M.S."/>
            <person name="Solano J."/>
            <person name="Bargiela R."/>
            <person name="Golyshina O.V."/>
            <person name="Manteca A."/>
            <person name="Ramos J.L."/>
            <person name="Gallego J.R."/>
            <person name="Llorente I."/>
            <person name="Martins Dos Santos V.A."/>
            <person name="Jensen O.N."/>
            <person name="Pelaez A.I."/>
            <person name="Sanchez J."/>
            <person name="Ferrer M."/>
        </authorList>
    </citation>
    <scope>NUCLEOTIDE SEQUENCE</scope>
</reference>
<name>T1D4U2_9ZZZZ</name>